<keyword evidence="3" id="KW-0472">Membrane</keyword>
<dbReference type="Pfam" id="PF13185">
    <property type="entry name" value="GAF_2"/>
    <property type="match status" value="1"/>
</dbReference>
<dbReference type="Gene3D" id="3.30.450.40">
    <property type="match status" value="1"/>
</dbReference>
<dbReference type="CDD" id="cd00077">
    <property type="entry name" value="HDc"/>
    <property type="match status" value="1"/>
</dbReference>
<dbReference type="Pfam" id="PF00497">
    <property type="entry name" value="SBP_bac_3"/>
    <property type="match status" value="1"/>
</dbReference>
<proteinExistence type="inferred from homology"/>
<dbReference type="InterPro" id="IPR018313">
    <property type="entry name" value="SBP_3_CS"/>
</dbReference>
<evidence type="ECO:0000259" key="4">
    <source>
        <dbReference type="PROSITE" id="PS50112"/>
    </source>
</evidence>
<evidence type="ECO:0000256" key="3">
    <source>
        <dbReference type="SAM" id="Phobius"/>
    </source>
</evidence>
<dbReference type="PROSITE" id="PS51832">
    <property type="entry name" value="HD_GYP"/>
    <property type="match status" value="1"/>
</dbReference>
<dbReference type="PROSITE" id="PS50113">
    <property type="entry name" value="PAC"/>
    <property type="match status" value="2"/>
</dbReference>
<dbReference type="AlphaFoldDB" id="A0A0M9U2X9"/>
<dbReference type="InterPro" id="IPR037522">
    <property type="entry name" value="HD_GYP_dom"/>
</dbReference>
<evidence type="ECO:0000259" key="5">
    <source>
        <dbReference type="PROSITE" id="PS50113"/>
    </source>
</evidence>
<keyword evidence="3" id="KW-1133">Transmembrane helix</keyword>
<organism evidence="7">
    <name type="scientific">Levilinea saccharolytica</name>
    <dbReference type="NCBI Taxonomy" id="229921"/>
    <lineage>
        <taxon>Bacteria</taxon>
        <taxon>Bacillati</taxon>
        <taxon>Chloroflexota</taxon>
        <taxon>Anaerolineae</taxon>
        <taxon>Anaerolineales</taxon>
        <taxon>Anaerolineaceae</taxon>
        <taxon>Levilinea</taxon>
    </lineage>
</organism>
<dbReference type="InterPro" id="IPR000700">
    <property type="entry name" value="PAS-assoc_C"/>
</dbReference>
<dbReference type="OrthoDB" id="9774451at2"/>
<reference evidence="7" key="1">
    <citation type="journal article" date="2015" name="Genome Announc.">
        <title>Draft Genome Sequences of Anaerolinea thermolimosa IMO-1, Bellilinea caldifistulae GOMI-1, Leptolinea tardivitalis YMTK-2, Levilinea saccharolytica KIBI-1, Longilinea arvoryzae KOME-1, Previously Described as Members of the Class Anaerolineae (Chloroflexi).</title>
        <authorList>
            <person name="Matsuura N."/>
            <person name="Tourlousse M.D."/>
            <person name="Ohashi A."/>
            <person name="Hugenholtz P."/>
            <person name="Sekiguchi Y."/>
        </authorList>
    </citation>
    <scope>NUCLEOTIDE SEQUENCE</scope>
    <source>
        <strain evidence="7">KIBI-1</strain>
    </source>
</reference>
<dbReference type="Gene3D" id="3.40.190.10">
    <property type="entry name" value="Periplasmic binding protein-like II"/>
    <property type="match status" value="2"/>
</dbReference>
<feature type="transmembrane region" description="Helical" evidence="3">
    <location>
        <begin position="278"/>
        <end position="300"/>
    </location>
</feature>
<dbReference type="Gene3D" id="3.30.450.20">
    <property type="entry name" value="PAS domain"/>
    <property type="match status" value="3"/>
</dbReference>
<feature type="domain" description="PAS" evidence="4">
    <location>
        <begin position="317"/>
        <end position="387"/>
    </location>
</feature>
<dbReference type="InterPro" id="IPR035965">
    <property type="entry name" value="PAS-like_dom_sf"/>
</dbReference>
<protein>
    <submittedName>
        <fullName evidence="7">Protein containing PAS domain S-box</fullName>
    </submittedName>
</protein>
<dbReference type="InterPro" id="IPR013656">
    <property type="entry name" value="PAS_4"/>
</dbReference>
<gene>
    <name evidence="7" type="ORF">LSAC_03083</name>
</gene>
<dbReference type="InterPro" id="IPR001638">
    <property type="entry name" value="Solute-binding_3/MltF_N"/>
</dbReference>
<dbReference type="SMART" id="SM00065">
    <property type="entry name" value="GAF"/>
    <property type="match status" value="1"/>
</dbReference>
<dbReference type="NCBIfam" id="TIGR00229">
    <property type="entry name" value="sensory_box"/>
    <property type="match status" value="3"/>
</dbReference>
<feature type="domain" description="PAS" evidence="4">
    <location>
        <begin position="563"/>
        <end position="633"/>
    </location>
</feature>
<evidence type="ECO:0000313" key="7">
    <source>
        <dbReference type="EMBL" id="GAP19183.1"/>
    </source>
</evidence>
<dbReference type="SUPFAM" id="SSF109604">
    <property type="entry name" value="HD-domain/PDEase-like"/>
    <property type="match status" value="1"/>
</dbReference>
<dbReference type="PANTHER" id="PTHR45228">
    <property type="entry name" value="CYCLIC DI-GMP PHOSPHODIESTERASE TM_0186-RELATED"/>
    <property type="match status" value="1"/>
</dbReference>
<dbReference type="SMART" id="SM00471">
    <property type="entry name" value="HDc"/>
    <property type="match status" value="1"/>
</dbReference>
<dbReference type="SUPFAM" id="SSF55781">
    <property type="entry name" value="GAF domain-like"/>
    <property type="match status" value="1"/>
</dbReference>
<dbReference type="InterPro" id="IPR029016">
    <property type="entry name" value="GAF-like_dom_sf"/>
</dbReference>
<dbReference type="PROSITE" id="PS01039">
    <property type="entry name" value="SBP_BACTERIAL_3"/>
    <property type="match status" value="1"/>
</dbReference>
<dbReference type="InterPro" id="IPR003607">
    <property type="entry name" value="HD/PDEase_dom"/>
</dbReference>
<dbReference type="Pfam" id="PF13487">
    <property type="entry name" value="HD_5"/>
    <property type="match status" value="1"/>
</dbReference>
<dbReference type="PROSITE" id="PS50112">
    <property type="entry name" value="PAS"/>
    <property type="match status" value="2"/>
</dbReference>
<evidence type="ECO:0000256" key="2">
    <source>
        <dbReference type="ARBA" id="ARBA00022729"/>
    </source>
</evidence>
<dbReference type="SMART" id="SM00086">
    <property type="entry name" value="PAC"/>
    <property type="match status" value="3"/>
</dbReference>
<dbReference type="InterPro" id="IPR052020">
    <property type="entry name" value="Cyclic_di-GMP/3'3'-cGAMP_PDE"/>
</dbReference>
<dbReference type="PANTHER" id="PTHR45228:SF1">
    <property type="entry name" value="CYCLIC DI-GMP PHOSPHODIESTERASE TM_0186"/>
    <property type="match status" value="1"/>
</dbReference>
<keyword evidence="3" id="KW-0812">Transmembrane</keyword>
<dbReference type="Gene3D" id="1.10.3210.10">
    <property type="entry name" value="Hypothetical protein af1432"/>
    <property type="match status" value="1"/>
</dbReference>
<accession>A0A0M9U2X9</accession>
<dbReference type="Pfam" id="PF13426">
    <property type="entry name" value="PAS_9"/>
    <property type="match status" value="1"/>
</dbReference>
<dbReference type="SUPFAM" id="SSF55785">
    <property type="entry name" value="PYP-like sensor domain (PAS domain)"/>
    <property type="match status" value="3"/>
</dbReference>
<dbReference type="InterPro" id="IPR001610">
    <property type="entry name" value="PAC"/>
</dbReference>
<dbReference type="SUPFAM" id="SSF53850">
    <property type="entry name" value="Periplasmic binding protein-like II"/>
    <property type="match status" value="1"/>
</dbReference>
<dbReference type="CDD" id="cd13704">
    <property type="entry name" value="PBP2_HisK"/>
    <property type="match status" value="1"/>
</dbReference>
<feature type="domain" description="HD-GYP" evidence="6">
    <location>
        <begin position="854"/>
        <end position="1048"/>
    </location>
</feature>
<dbReference type="SMART" id="SM00091">
    <property type="entry name" value="PAS"/>
    <property type="match status" value="3"/>
</dbReference>
<dbReference type="RefSeq" id="WP_082142941.1">
    <property type="nucleotide sequence ID" value="NZ_BBXZ01000161.1"/>
</dbReference>
<name>A0A0M9U2X9_9CHLR</name>
<dbReference type="Pfam" id="PF08448">
    <property type="entry name" value="PAS_4"/>
    <property type="match status" value="2"/>
</dbReference>
<dbReference type="EMBL" id="DF967975">
    <property type="protein sequence ID" value="GAP19183.1"/>
    <property type="molecule type" value="Genomic_DNA"/>
</dbReference>
<evidence type="ECO:0000259" key="6">
    <source>
        <dbReference type="PROSITE" id="PS51832"/>
    </source>
</evidence>
<dbReference type="InterPro" id="IPR003018">
    <property type="entry name" value="GAF"/>
</dbReference>
<keyword evidence="2" id="KW-0732">Signal</keyword>
<evidence type="ECO:0000256" key="1">
    <source>
        <dbReference type="ARBA" id="ARBA00010333"/>
    </source>
</evidence>
<dbReference type="InterPro" id="IPR000014">
    <property type="entry name" value="PAS"/>
</dbReference>
<comment type="similarity">
    <text evidence="1">Belongs to the bacterial solute-binding protein 3 family.</text>
</comment>
<feature type="domain" description="PAC" evidence="5">
    <location>
        <begin position="390"/>
        <end position="440"/>
    </location>
</feature>
<sequence length="1048" mass="118336">MKRRAWPLAVLLGMLVGALALSSLPVREAQAGWQITPTPTSGRRTLRIGGDWNYPPYSYTTGDQPQGLDMEMARAVGEALNVNVEIWQGSWGDVRRWLEEGSIDAVAGMAYSDEREKIYDFSTPYAYLSFDLFVPQASELKGMEDLRDKAVVVQRGGVMEEYLVRSGLAEQVILVENAPDALTLLAAGRYDAALLNEAQGHYFLQKNPNWRLKALGVDSPQTVRYGFAVREGNQDVLNLLNQGLNLVKREGVYDRILENWTQLYQPRTFGQALRTWPYLRVALFGLGGLLLFTVLSLVWGATLRREVRARTQALKQSEEKYRLLVETASEAVLVSTRDGRILFANAASELISGYSLADLLQLRLDQVVHLEDYEMIRTAVSQVLLREKKTLEAVRILTREGNIRFVHIQAAPIDWQGEQAVLSLVTDVTERVQVEERLRDSERRYRTIFQKTPVGIFQYDRDLRITRLNQRFADILQAPPKRLIRMNMGELKDQRVIPALRAALEGREGFYEGEYQTTQSGVQIFVWMRTAPFLNDQGEAVGGIGMVEDISVRVKIEQALRDSEEKFSKAFRTTPDSISINRMSDGVFLEVNDGFTRVTGYEPQEALGKSVMDLGLWVSAEDEKLLTSRLRESGEVLDFEASMRVKGGALRIGQVSSRTVELNGERCVLTILRDVTEQKRTQARLQQQYQQIAALRDVDLTITARIDLQEVLRTVLEHITLQTHAEAADILLMNPETQQLTYAAGRGFFTNSVQHVRYALGEGYAGLAAQNQHTVVISRLSEVPPSFFGGIDLAAERFTGYLAFPLLVEGQVQGVLEVYQRSTPDLELEHVSFIESMVNQAAIAIDNAALFRKLTQAYDATIAGWARALELRDYETEGHSERVTEWVVELAQRMGMNGENLAHVRRGALLHDIGKMGIPDQVLLKPGPLTDEEWVIMRQHPMHAYYMLADIDFLRPALDIPYGHHERWDGSGYPRGLRGEEIPLAARIFAVVDVWDALHSSRPYRPQPWEPERIAAYLHEESGRLFDPQVVIEFLAYLREQGELPSGG</sequence>
<dbReference type="SMART" id="SM00062">
    <property type="entry name" value="PBPb"/>
    <property type="match status" value="1"/>
</dbReference>
<dbReference type="CDD" id="cd00130">
    <property type="entry name" value="PAS"/>
    <property type="match status" value="3"/>
</dbReference>
<feature type="domain" description="PAC" evidence="5">
    <location>
        <begin position="509"/>
        <end position="562"/>
    </location>
</feature>